<protein>
    <submittedName>
        <fullName evidence="2">Uncharacterized protein</fullName>
    </submittedName>
</protein>
<sequence>MEQGIEQCGFSNRYRQVGQIVSSGKKKMKKEEEGSKIIRLDKLRQQIVSLEIETKKPKIKQKKLNSENMLLMEKQQLEDDIKDISQKLERMKEKKQESRQQLNDWLQEKQEFEKRWNNIQNYDEIQSFQERMQTLLNDDQEPPNNQIEILTKEVEELLCFKIEDEPLIQEKRKYDLFTIEEEQQDQSFT</sequence>
<dbReference type="EMBL" id="CAJJDN010000098">
    <property type="protein sequence ID" value="CAD8111595.1"/>
    <property type="molecule type" value="Genomic_DNA"/>
</dbReference>
<accession>A0A8S1Q8U7</accession>
<evidence type="ECO:0000313" key="3">
    <source>
        <dbReference type="Proteomes" id="UP000692954"/>
    </source>
</evidence>
<evidence type="ECO:0000256" key="1">
    <source>
        <dbReference type="SAM" id="Coils"/>
    </source>
</evidence>
<reference evidence="2" key="1">
    <citation type="submission" date="2021-01" db="EMBL/GenBank/DDBJ databases">
        <authorList>
            <consortium name="Genoscope - CEA"/>
            <person name="William W."/>
        </authorList>
    </citation>
    <scope>NUCLEOTIDE SEQUENCE</scope>
</reference>
<dbReference type="AlphaFoldDB" id="A0A8S1Q8U7"/>
<feature type="coiled-coil region" evidence="1">
    <location>
        <begin position="67"/>
        <end position="115"/>
    </location>
</feature>
<proteinExistence type="predicted"/>
<keyword evidence="3" id="KW-1185">Reference proteome</keyword>
<gene>
    <name evidence="2" type="ORF">PSON_ATCC_30995.1.T0980153</name>
</gene>
<organism evidence="2 3">
    <name type="scientific">Paramecium sonneborni</name>
    <dbReference type="NCBI Taxonomy" id="65129"/>
    <lineage>
        <taxon>Eukaryota</taxon>
        <taxon>Sar</taxon>
        <taxon>Alveolata</taxon>
        <taxon>Ciliophora</taxon>
        <taxon>Intramacronucleata</taxon>
        <taxon>Oligohymenophorea</taxon>
        <taxon>Peniculida</taxon>
        <taxon>Parameciidae</taxon>
        <taxon>Paramecium</taxon>
    </lineage>
</organism>
<dbReference type="Proteomes" id="UP000692954">
    <property type="component" value="Unassembled WGS sequence"/>
</dbReference>
<name>A0A8S1Q8U7_9CILI</name>
<dbReference type="OrthoDB" id="305410at2759"/>
<evidence type="ECO:0000313" key="2">
    <source>
        <dbReference type="EMBL" id="CAD8111595.1"/>
    </source>
</evidence>
<comment type="caution">
    <text evidence="2">The sequence shown here is derived from an EMBL/GenBank/DDBJ whole genome shotgun (WGS) entry which is preliminary data.</text>
</comment>
<keyword evidence="1" id="KW-0175">Coiled coil</keyword>